<proteinExistence type="predicted"/>
<name>A0A9Q1H5I1_HOLLE</name>
<reference evidence="1" key="1">
    <citation type="submission" date="2021-10" db="EMBL/GenBank/DDBJ databases">
        <title>Tropical sea cucumber genome reveals ecological adaptation and Cuvierian tubules defense mechanism.</title>
        <authorList>
            <person name="Chen T."/>
        </authorList>
    </citation>
    <scope>NUCLEOTIDE SEQUENCE</scope>
    <source>
        <strain evidence="1">Nanhai2018</strain>
        <tissue evidence="1">Muscle</tissue>
    </source>
</reference>
<accession>A0A9Q1H5I1</accession>
<dbReference type="InterPro" id="IPR052055">
    <property type="entry name" value="Hepadnavirus_pol/RT"/>
</dbReference>
<dbReference type="EMBL" id="JAIZAY010000011">
    <property type="protein sequence ID" value="KAJ8033210.1"/>
    <property type="molecule type" value="Genomic_DNA"/>
</dbReference>
<comment type="caution">
    <text evidence="1">The sequence shown here is derived from an EMBL/GenBank/DDBJ whole genome shotgun (WGS) entry which is preliminary data.</text>
</comment>
<evidence type="ECO:0000313" key="1">
    <source>
        <dbReference type="EMBL" id="KAJ8033210.1"/>
    </source>
</evidence>
<dbReference type="OrthoDB" id="5987091at2759"/>
<evidence type="ECO:0008006" key="3">
    <source>
        <dbReference type="Google" id="ProtNLM"/>
    </source>
</evidence>
<dbReference type="CDD" id="cd09275">
    <property type="entry name" value="RNase_HI_RT_DIRS1"/>
    <property type="match status" value="1"/>
</dbReference>
<dbReference type="Proteomes" id="UP001152320">
    <property type="component" value="Chromosome 11"/>
</dbReference>
<dbReference type="PANTHER" id="PTHR33050:SF7">
    <property type="entry name" value="RIBONUCLEASE H"/>
    <property type="match status" value="1"/>
</dbReference>
<evidence type="ECO:0000313" key="2">
    <source>
        <dbReference type="Proteomes" id="UP001152320"/>
    </source>
</evidence>
<organism evidence="1 2">
    <name type="scientific">Holothuria leucospilota</name>
    <name type="common">Black long sea cucumber</name>
    <name type="synonym">Mertensiothuria leucospilota</name>
    <dbReference type="NCBI Taxonomy" id="206669"/>
    <lineage>
        <taxon>Eukaryota</taxon>
        <taxon>Metazoa</taxon>
        <taxon>Echinodermata</taxon>
        <taxon>Eleutherozoa</taxon>
        <taxon>Echinozoa</taxon>
        <taxon>Holothuroidea</taxon>
        <taxon>Aspidochirotacea</taxon>
        <taxon>Aspidochirotida</taxon>
        <taxon>Holothuriidae</taxon>
        <taxon>Holothuria</taxon>
    </lineage>
</organism>
<dbReference type="SUPFAM" id="SSF53098">
    <property type="entry name" value="Ribonuclease H-like"/>
    <property type="match status" value="1"/>
</dbReference>
<dbReference type="PANTHER" id="PTHR33050">
    <property type="entry name" value="REVERSE TRANSCRIPTASE DOMAIN-CONTAINING PROTEIN"/>
    <property type="match status" value="1"/>
</dbReference>
<keyword evidence="2" id="KW-1185">Reference proteome</keyword>
<dbReference type="AlphaFoldDB" id="A0A9Q1H5I1"/>
<gene>
    <name evidence="1" type="ORF">HOLleu_23375</name>
</gene>
<protein>
    <recommendedName>
        <fullName evidence="3">RNase H type-1 domain-containing protein</fullName>
    </recommendedName>
</protein>
<dbReference type="InterPro" id="IPR012337">
    <property type="entry name" value="RNaseH-like_sf"/>
</dbReference>
<sequence>MTVRPTEDKTARSIQEFVTFRDSGNKTVRDLAQVIGLLVSLLPGILYGKLHYRNLQFYKIDSRGNFNSSVTLSCYSVEDLNWWMSNLPAAYMPISQSEPNMCISTDASSIGWGAYCATTGPKVGGGWSPSDSSLHINVLELLAILMGLTSLCSHLENKHIKIMCDNSTAVSYINAMGGTHSVKCNI</sequence>